<evidence type="ECO:0000313" key="2">
    <source>
        <dbReference type="EMBL" id="AES64608.1"/>
    </source>
</evidence>
<reference evidence="3" key="6">
    <citation type="journal article" date="2018" name="Nat. Plants">
        <title>Whole-genome landscape of Medicago truncatula symbiotic genes.</title>
        <authorList>
            <person name="Pecrix Y."/>
            <person name="Gamas P."/>
            <person name="Carrere S."/>
        </authorList>
    </citation>
    <scope>NUCLEOTIDE SEQUENCE</scope>
    <source>
        <tissue evidence="3">Leaves</tissue>
    </source>
</reference>
<reference evidence="2 5" key="4">
    <citation type="journal article" date="2014" name="BMC Genomics">
        <title>An improved genome release (version Mt4.0) for the model legume Medicago truncatula.</title>
        <authorList>
            <person name="Tang H."/>
            <person name="Krishnakumar V."/>
            <person name="Bidwell S."/>
            <person name="Rosen B."/>
            <person name="Chan A."/>
            <person name="Zhou S."/>
            <person name="Gentzbittel L."/>
            <person name="Childs K.L."/>
            <person name="Yandell M."/>
            <person name="Gundlach H."/>
            <person name="Mayer K.F."/>
            <person name="Schwartz D.C."/>
            <person name="Town C.D."/>
        </authorList>
    </citation>
    <scope>GENOME REANNOTATION</scope>
    <source>
        <strain evidence="4 5">cv. Jemalong A17</strain>
    </source>
</reference>
<dbReference type="PaxDb" id="3880-AES64608"/>
<evidence type="ECO:0000313" key="3">
    <source>
        <dbReference type="EMBL" id="RHN72728.1"/>
    </source>
</evidence>
<reference evidence="4" key="5">
    <citation type="submission" date="2015-04" db="UniProtKB">
        <authorList>
            <consortium name="EnsemblPlants"/>
        </authorList>
    </citation>
    <scope>IDENTIFICATION</scope>
    <source>
        <strain evidence="4">cv. Jemalong A17</strain>
    </source>
</reference>
<protein>
    <submittedName>
        <fullName evidence="1 4">Uncharacterized protein</fullName>
    </submittedName>
</protein>
<accession>A2Q5F7</accession>
<dbReference type="EMBL" id="CM001218">
    <property type="protein sequence ID" value="AES64608.1"/>
    <property type="molecule type" value="Genomic_DNA"/>
</dbReference>
<dbReference type="Gramene" id="rna8479">
    <property type="protein sequence ID" value="RHN72728.1"/>
    <property type="gene ID" value="gene8479"/>
</dbReference>
<reference evidence="1" key="2">
    <citation type="submission" date="2007-03" db="EMBL/GenBank/DDBJ databases">
        <authorList>
            <consortium name="The International Medicago Genome Annotation Group"/>
        </authorList>
    </citation>
    <scope>NUCLEOTIDE SEQUENCE</scope>
</reference>
<organism evidence="1">
    <name type="scientific">Medicago truncatula</name>
    <name type="common">Barrel medic</name>
    <name type="synonym">Medicago tribuloides</name>
    <dbReference type="NCBI Taxonomy" id="3880"/>
    <lineage>
        <taxon>Eukaryota</taxon>
        <taxon>Viridiplantae</taxon>
        <taxon>Streptophyta</taxon>
        <taxon>Embryophyta</taxon>
        <taxon>Tracheophyta</taxon>
        <taxon>Spermatophyta</taxon>
        <taxon>Magnoliopsida</taxon>
        <taxon>eudicotyledons</taxon>
        <taxon>Gunneridae</taxon>
        <taxon>Pentapetalae</taxon>
        <taxon>rosids</taxon>
        <taxon>fabids</taxon>
        <taxon>Fabales</taxon>
        <taxon>Fabaceae</taxon>
        <taxon>Papilionoideae</taxon>
        <taxon>50 kb inversion clade</taxon>
        <taxon>NPAAA clade</taxon>
        <taxon>Hologalegina</taxon>
        <taxon>IRL clade</taxon>
        <taxon>Trifolieae</taxon>
        <taxon>Medicago</taxon>
    </lineage>
</organism>
<dbReference type="EMBL" id="AC161399">
    <property type="protein sequence ID" value="ABN08857.1"/>
    <property type="molecule type" value="Genomic_DNA"/>
</dbReference>
<sequence>MEQEKNKRAREYDDIEAKIWFSFENNNKKAKKRDVCGTSFTKEKNEVEEKGCLAFGVFDFPWLKDGVIYKLEDCLIDFEDNFLSSLQDQDNTCFKVSSGIDFFEENDRLCEAPKASMEDLWLPFEVNRLELEAEDLDCICSSLLNN</sequence>
<dbReference type="AlphaFoldDB" id="A2Q5F7"/>
<gene>
    <name evidence="2" type="ordered locus">MTR_2g027700</name>
    <name evidence="1" type="ORF">MtrDRAFT_AC161399g18v2</name>
    <name evidence="3" type="ORF">MtrunA17_Chr2g0290931</name>
</gene>
<keyword evidence="5" id="KW-1185">Reference proteome</keyword>
<dbReference type="Proteomes" id="UP000002051">
    <property type="component" value="Chromosome 2"/>
</dbReference>
<reference evidence="1" key="1">
    <citation type="submission" date="2005-08" db="EMBL/GenBank/DDBJ databases">
        <authorList>
            <person name="Town C.D."/>
        </authorList>
    </citation>
    <scope>NUCLEOTIDE SEQUENCE</scope>
</reference>
<dbReference type="HOGENOM" id="CLU_1743785_0_0_1"/>
<dbReference type="Proteomes" id="UP000265566">
    <property type="component" value="Chromosome 2"/>
</dbReference>
<evidence type="ECO:0000313" key="5">
    <source>
        <dbReference type="Proteomes" id="UP000002051"/>
    </source>
</evidence>
<evidence type="ECO:0000313" key="4">
    <source>
        <dbReference type="EnsemblPlants" id="AES64608"/>
    </source>
</evidence>
<reference evidence="2 5" key="3">
    <citation type="journal article" date="2011" name="Nature">
        <title>The Medicago genome provides insight into the evolution of rhizobial symbioses.</title>
        <authorList>
            <person name="Young N.D."/>
            <person name="Debelle F."/>
            <person name="Oldroyd G.E."/>
            <person name="Geurts R."/>
            <person name="Cannon S.B."/>
            <person name="Udvardi M.K."/>
            <person name="Benedito V.A."/>
            <person name="Mayer K.F."/>
            <person name="Gouzy J."/>
            <person name="Schoof H."/>
            <person name="Van de Peer Y."/>
            <person name="Proost S."/>
            <person name="Cook D.R."/>
            <person name="Meyers B.C."/>
            <person name="Spannagl M."/>
            <person name="Cheung F."/>
            <person name="De Mita S."/>
            <person name="Krishnakumar V."/>
            <person name="Gundlach H."/>
            <person name="Zhou S."/>
            <person name="Mudge J."/>
            <person name="Bharti A.K."/>
            <person name="Murray J.D."/>
            <person name="Naoumkina M.A."/>
            <person name="Rosen B."/>
            <person name="Silverstein K.A."/>
            <person name="Tang H."/>
            <person name="Rombauts S."/>
            <person name="Zhao P.X."/>
            <person name="Zhou P."/>
            <person name="Barbe V."/>
            <person name="Bardou P."/>
            <person name="Bechner M."/>
            <person name="Bellec A."/>
            <person name="Berger A."/>
            <person name="Berges H."/>
            <person name="Bidwell S."/>
            <person name="Bisseling T."/>
            <person name="Choisne N."/>
            <person name="Couloux A."/>
            <person name="Denny R."/>
            <person name="Deshpande S."/>
            <person name="Dai X."/>
            <person name="Doyle J.J."/>
            <person name="Dudez A.M."/>
            <person name="Farmer A.D."/>
            <person name="Fouteau S."/>
            <person name="Franken C."/>
            <person name="Gibelin C."/>
            <person name="Gish J."/>
            <person name="Goldstein S."/>
            <person name="Gonzalez A.J."/>
            <person name="Green P.J."/>
            <person name="Hallab A."/>
            <person name="Hartog M."/>
            <person name="Hua A."/>
            <person name="Humphray S.J."/>
            <person name="Jeong D.H."/>
            <person name="Jing Y."/>
            <person name="Jocker A."/>
            <person name="Kenton S.M."/>
            <person name="Kim D.J."/>
            <person name="Klee K."/>
            <person name="Lai H."/>
            <person name="Lang C."/>
            <person name="Lin S."/>
            <person name="Macmil S.L."/>
            <person name="Magdelenat G."/>
            <person name="Matthews L."/>
            <person name="McCorrison J."/>
            <person name="Monaghan E.L."/>
            <person name="Mun J.H."/>
            <person name="Najar F.Z."/>
            <person name="Nicholson C."/>
            <person name="Noirot C."/>
            <person name="O'Bleness M."/>
            <person name="Paule C.R."/>
            <person name="Poulain J."/>
            <person name="Prion F."/>
            <person name="Qin B."/>
            <person name="Qu C."/>
            <person name="Retzel E.F."/>
            <person name="Riddle C."/>
            <person name="Sallet E."/>
            <person name="Samain S."/>
            <person name="Samson N."/>
            <person name="Sanders I."/>
            <person name="Saurat O."/>
            <person name="Scarpelli C."/>
            <person name="Schiex T."/>
            <person name="Segurens B."/>
            <person name="Severin A.J."/>
            <person name="Sherrier D.J."/>
            <person name="Shi R."/>
            <person name="Sims S."/>
            <person name="Singer S.R."/>
            <person name="Sinharoy S."/>
            <person name="Sterck L."/>
            <person name="Viollet A."/>
            <person name="Wang B.B."/>
            <person name="Wang K."/>
            <person name="Wang M."/>
            <person name="Wang X."/>
            <person name="Warfsmann J."/>
            <person name="Weissenbach J."/>
            <person name="White D.D."/>
            <person name="White J.D."/>
            <person name="Wiley G.B."/>
            <person name="Wincker P."/>
            <person name="Xing Y."/>
            <person name="Yang L."/>
            <person name="Yao Z."/>
            <person name="Ying F."/>
            <person name="Zhai J."/>
            <person name="Zhou L."/>
            <person name="Zuber A."/>
            <person name="Denarie J."/>
            <person name="Dixon R.A."/>
            <person name="May G.D."/>
            <person name="Schwartz D.C."/>
            <person name="Rogers J."/>
            <person name="Quetier F."/>
            <person name="Town C.D."/>
            <person name="Roe B.A."/>
        </authorList>
    </citation>
    <scope>NUCLEOTIDE SEQUENCE [LARGE SCALE GENOMIC DNA]</scope>
    <source>
        <strain evidence="2">A17</strain>
        <strain evidence="4 5">cv. Jemalong A17</strain>
    </source>
</reference>
<dbReference type="OMA" id="DSHLAMG"/>
<dbReference type="EMBL" id="PSQE01000002">
    <property type="protein sequence ID" value="RHN72728.1"/>
    <property type="molecule type" value="Genomic_DNA"/>
</dbReference>
<evidence type="ECO:0000313" key="1">
    <source>
        <dbReference type="EMBL" id="ABN08857.1"/>
    </source>
</evidence>
<dbReference type="EnsemblPlants" id="AES64608">
    <property type="protein sequence ID" value="AES64608"/>
    <property type="gene ID" value="MTR_2g027700"/>
</dbReference>
<proteinExistence type="predicted"/>
<name>A2Q5F7_MEDTR</name>